<accession>A0A4Y2IY84</accession>
<dbReference type="Proteomes" id="UP000499080">
    <property type="component" value="Unassembled WGS sequence"/>
</dbReference>
<name>A0A4Y2IY84_ARAVE</name>
<dbReference type="OrthoDB" id="6364363at2759"/>
<dbReference type="AlphaFoldDB" id="A0A4Y2IY84"/>
<organism evidence="1 2">
    <name type="scientific">Araneus ventricosus</name>
    <name type="common">Orbweaver spider</name>
    <name type="synonym">Epeira ventricosa</name>
    <dbReference type="NCBI Taxonomy" id="182803"/>
    <lineage>
        <taxon>Eukaryota</taxon>
        <taxon>Metazoa</taxon>
        <taxon>Ecdysozoa</taxon>
        <taxon>Arthropoda</taxon>
        <taxon>Chelicerata</taxon>
        <taxon>Arachnida</taxon>
        <taxon>Araneae</taxon>
        <taxon>Araneomorphae</taxon>
        <taxon>Entelegynae</taxon>
        <taxon>Araneoidea</taxon>
        <taxon>Araneidae</taxon>
        <taxon>Araneus</taxon>
    </lineage>
</organism>
<reference evidence="1 2" key="1">
    <citation type="journal article" date="2019" name="Sci. Rep.">
        <title>Orb-weaving spider Araneus ventricosus genome elucidates the spidroin gene catalogue.</title>
        <authorList>
            <person name="Kono N."/>
            <person name="Nakamura H."/>
            <person name="Ohtoshi R."/>
            <person name="Moran D.A.P."/>
            <person name="Shinohara A."/>
            <person name="Yoshida Y."/>
            <person name="Fujiwara M."/>
            <person name="Mori M."/>
            <person name="Tomita M."/>
            <person name="Arakawa K."/>
        </authorList>
    </citation>
    <scope>NUCLEOTIDE SEQUENCE [LARGE SCALE GENOMIC DNA]</scope>
</reference>
<proteinExistence type="predicted"/>
<protein>
    <submittedName>
        <fullName evidence="1">Uncharacterized protein</fullName>
    </submittedName>
</protein>
<feature type="non-terminal residue" evidence="1">
    <location>
        <position position="1"/>
    </location>
</feature>
<evidence type="ECO:0000313" key="1">
    <source>
        <dbReference type="EMBL" id="GBM82787.1"/>
    </source>
</evidence>
<comment type="caution">
    <text evidence="1">The sequence shown here is derived from an EMBL/GenBank/DDBJ whole genome shotgun (WGS) entry which is preliminary data.</text>
</comment>
<keyword evidence="2" id="KW-1185">Reference proteome</keyword>
<dbReference type="EMBL" id="BGPR01108426">
    <property type="protein sequence ID" value="GBM82787.1"/>
    <property type="molecule type" value="Genomic_DNA"/>
</dbReference>
<sequence length="94" mass="10437">SIVICIGIEAQHNQRLRAALLSSDWLNDVDGDNIPGQAGVDYPVHATVPEGTSFRCSDYDYAGYFGDVEAGCQVYIISYIRVSLNKSTHRIEWN</sequence>
<gene>
    <name evidence="1" type="ORF">AVEN_191504_1</name>
</gene>
<evidence type="ECO:0000313" key="2">
    <source>
        <dbReference type="Proteomes" id="UP000499080"/>
    </source>
</evidence>